<accession>A0A2M9ZC05</accession>
<proteinExistence type="predicted"/>
<comment type="caution">
    <text evidence="2">The sequence shown here is derived from an EMBL/GenBank/DDBJ whole genome shotgun (WGS) entry which is preliminary data.</text>
</comment>
<dbReference type="RefSeq" id="WP_100758866.1">
    <property type="nucleotide sequence ID" value="NZ_NPDT01000003.1"/>
</dbReference>
<organism evidence="2 3">
    <name type="scientific">Leptospira wolffii</name>
    <dbReference type="NCBI Taxonomy" id="409998"/>
    <lineage>
        <taxon>Bacteria</taxon>
        <taxon>Pseudomonadati</taxon>
        <taxon>Spirochaetota</taxon>
        <taxon>Spirochaetia</taxon>
        <taxon>Leptospirales</taxon>
        <taxon>Leptospiraceae</taxon>
        <taxon>Leptospira</taxon>
    </lineage>
</organism>
<dbReference type="AlphaFoldDB" id="A0A2M9ZC05"/>
<sequence length="168" mass="19750">MQIESYEQPYLNIENPANIDTVIELLVSKGEEIEKPISILKLHKLLYYIQAWHLALYDRPVLRERFQAWVHGPASRSVFDKFKKDKGMYDSLTLGDITRTNSLLSPEILFHVNEVLDVYMKYSGSELEDMTHQEDPWLKARADIPSYQSSENYIQESDMTIYYRARLV</sequence>
<reference evidence="2 3" key="1">
    <citation type="submission" date="2017-07" db="EMBL/GenBank/DDBJ databases">
        <title>Leptospira spp. isolated from tropical soils.</title>
        <authorList>
            <person name="Thibeaux R."/>
            <person name="Iraola G."/>
            <person name="Ferres I."/>
            <person name="Bierque E."/>
            <person name="Girault D."/>
            <person name="Soupe-Gilbert M.-E."/>
            <person name="Picardeau M."/>
            <person name="Goarant C."/>
        </authorList>
    </citation>
    <scope>NUCLEOTIDE SEQUENCE [LARGE SCALE GENOMIC DNA]</scope>
    <source>
        <strain evidence="2 3">FH2-C-A2</strain>
    </source>
</reference>
<gene>
    <name evidence="2" type="ORF">CH371_10640</name>
</gene>
<dbReference type="Proteomes" id="UP000231912">
    <property type="component" value="Unassembled WGS sequence"/>
</dbReference>
<dbReference type="InterPro" id="IPR025272">
    <property type="entry name" value="SocA_Panacea"/>
</dbReference>
<evidence type="ECO:0000313" key="2">
    <source>
        <dbReference type="EMBL" id="PJZ65976.1"/>
    </source>
</evidence>
<dbReference type="EMBL" id="NPDT01000003">
    <property type="protein sequence ID" value="PJZ65976.1"/>
    <property type="molecule type" value="Genomic_DNA"/>
</dbReference>
<protein>
    <recommendedName>
        <fullName evidence="1">Antitoxin SocA-like Panacea domain-containing protein</fullName>
    </recommendedName>
</protein>
<evidence type="ECO:0000259" key="1">
    <source>
        <dbReference type="Pfam" id="PF13274"/>
    </source>
</evidence>
<feature type="domain" description="Antitoxin SocA-like Panacea" evidence="1">
    <location>
        <begin position="42"/>
        <end position="137"/>
    </location>
</feature>
<evidence type="ECO:0000313" key="3">
    <source>
        <dbReference type="Proteomes" id="UP000231912"/>
    </source>
</evidence>
<dbReference type="Pfam" id="PF13274">
    <property type="entry name" value="SocA_Panacea"/>
    <property type="match status" value="1"/>
</dbReference>
<name>A0A2M9ZC05_9LEPT</name>